<feature type="region of interest" description="Disordered" evidence="1">
    <location>
        <begin position="509"/>
        <end position="575"/>
    </location>
</feature>
<accession>A0ABM1S0N9</accession>
<dbReference type="RefSeq" id="XP_022237194.1">
    <property type="nucleotide sequence ID" value="XM_022381486.1"/>
</dbReference>
<proteinExistence type="predicted"/>
<dbReference type="RefSeq" id="XP_022237195.1">
    <property type="nucleotide sequence ID" value="XM_022381487.1"/>
</dbReference>
<keyword evidence="3" id="KW-1185">Reference proteome</keyword>
<keyword evidence="2" id="KW-0812">Transmembrane</keyword>
<name>A0ABM1S0N9_LIMPO</name>
<feature type="transmembrane region" description="Helical" evidence="2">
    <location>
        <begin position="78"/>
        <end position="98"/>
    </location>
</feature>
<feature type="region of interest" description="Disordered" evidence="1">
    <location>
        <begin position="257"/>
        <end position="373"/>
    </location>
</feature>
<evidence type="ECO:0000313" key="4">
    <source>
        <dbReference type="RefSeq" id="XP_022237194.1"/>
    </source>
</evidence>
<evidence type="ECO:0000313" key="3">
    <source>
        <dbReference type="Proteomes" id="UP000694941"/>
    </source>
</evidence>
<feature type="region of interest" description="Disordered" evidence="1">
    <location>
        <begin position="200"/>
        <end position="224"/>
    </location>
</feature>
<keyword evidence="2" id="KW-0472">Membrane</keyword>
<feature type="compositionally biased region" description="Polar residues" evidence="1">
    <location>
        <begin position="459"/>
        <end position="474"/>
    </location>
</feature>
<evidence type="ECO:0000256" key="1">
    <source>
        <dbReference type="SAM" id="MobiDB-lite"/>
    </source>
</evidence>
<dbReference type="GeneID" id="111084913"/>
<evidence type="ECO:0000313" key="5">
    <source>
        <dbReference type="RefSeq" id="XP_022237195.1"/>
    </source>
</evidence>
<organism evidence="3 4">
    <name type="scientific">Limulus polyphemus</name>
    <name type="common">Atlantic horseshoe crab</name>
    <dbReference type="NCBI Taxonomy" id="6850"/>
    <lineage>
        <taxon>Eukaryota</taxon>
        <taxon>Metazoa</taxon>
        <taxon>Ecdysozoa</taxon>
        <taxon>Arthropoda</taxon>
        <taxon>Chelicerata</taxon>
        <taxon>Merostomata</taxon>
        <taxon>Xiphosura</taxon>
        <taxon>Limulidae</taxon>
        <taxon>Limulus</taxon>
    </lineage>
</organism>
<gene>
    <name evidence="4 5" type="primary">LOC111084913</name>
</gene>
<reference evidence="4 5" key="1">
    <citation type="submission" date="2025-05" db="UniProtKB">
        <authorList>
            <consortium name="RefSeq"/>
        </authorList>
    </citation>
    <scope>IDENTIFICATION</scope>
    <source>
        <tissue evidence="4 5">Muscle</tissue>
    </source>
</reference>
<feature type="compositionally biased region" description="Basic residues" evidence="1">
    <location>
        <begin position="315"/>
        <end position="328"/>
    </location>
</feature>
<feature type="region of interest" description="Disordered" evidence="1">
    <location>
        <begin position="393"/>
        <end position="480"/>
    </location>
</feature>
<feature type="compositionally biased region" description="Basic and acidic residues" evidence="1">
    <location>
        <begin position="329"/>
        <end position="339"/>
    </location>
</feature>
<feature type="compositionally biased region" description="Polar residues" evidence="1">
    <location>
        <begin position="416"/>
        <end position="432"/>
    </location>
</feature>
<feature type="compositionally biased region" description="Polar residues" evidence="1">
    <location>
        <begin position="513"/>
        <end position="524"/>
    </location>
</feature>
<protein>
    <submittedName>
        <fullName evidence="4 5">Uncharacterized protein LOC111084913 isoform X1</fullName>
    </submittedName>
</protein>
<evidence type="ECO:0000256" key="2">
    <source>
        <dbReference type="SAM" id="Phobius"/>
    </source>
</evidence>
<keyword evidence="2" id="KW-1133">Transmembrane helix</keyword>
<feature type="compositionally biased region" description="Basic and acidic residues" evidence="1">
    <location>
        <begin position="207"/>
        <end position="217"/>
    </location>
</feature>
<sequence length="575" mass="63430">MDPENNGYIDLNPYWSGEDEQYDNCDCPRPPPPQFLIPPPPASPSFQLCQGQNSDLQYCDVRPLGAEYTHPTFPSLPVIAVCSSVVFVAILVVSFLLWKHKRKVQNFLPSKSEHQPPCDIPSSNGVTYDDVLISHHPTRIPTHHHVGPNTQTLTPIEQLLDVKYGAFSQPQFSHTNFTFSSKQMGSLRSNKSKEHFNPIYEEVSGGSEEKGDTRSGDSDIEDSETEARVIGSEDEFAEDELSLAEFPKEAALVDSTTSSLRGSTGGDLCPDVASGSSEGALTDISDSRELRGLFRGNKGGSLTHKNVGQSSERIRNKHGNGRSQPKHHYYLDKNMRGKDQSYPTLQRGGDAPIPQNNINSATHLDKPGISSNIKVSSHEPEYLLSGHREIYSDHPNERRSHKRHTDSPAPLPNPFGQDSEQASVMYSPTSGSKAGGLPGAVLSELNQRISDPNKRPGLNSDSQSRKSPMPSKQRSIAPVELETFRAKPGLRSIPNPQKDNIYASIDEEEPYTNDGNCQHTSRNPGESRHSLSRRGVPKGWNKALTSQYIPPIHNTEEQESYGNIRPVNDSRTIGT</sequence>
<dbReference type="Proteomes" id="UP000694941">
    <property type="component" value="Unplaced"/>
</dbReference>